<dbReference type="AlphaFoldDB" id="A0A366ED17"/>
<evidence type="ECO:0000313" key="3">
    <source>
        <dbReference type="Proteomes" id="UP000252254"/>
    </source>
</evidence>
<organism evidence="2 3">
    <name type="scientific">Paraliobacillus ryukyuensis</name>
    <dbReference type="NCBI Taxonomy" id="200904"/>
    <lineage>
        <taxon>Bacteria</taxon>
        <taxon>Bacillati</taxon>
        <taxon>Bacillota</taxon>
        <taxon>Bacilli</taxon>
        <taxon>Bacillales</taxon>
        <taxon>Bacillaceae</taxon>
        <taxon>Paraliobacillus</taxon>
    </lineage>
</organism>
<evidence type="ECO:0000256" key="1">
    <source>
        <dbReference type="SAM" id="Phobius"/>
    </source>
</evidence>
<keyword evidence="1" id="KW-0472">Membrane</keyword>
<feature type="transmembrane region" description="Helical" evidence="1">
    <location>
        <begin position="6"/>
        <end position="26"/>
    </location>
</feature>
<keyword evidence="1" id="KW-0812">Transmembrane</keyword>
<evidence type="ECO:0000313" key="2">
    <source>
        <dbReference type="EMBL" id="RBP00262.1"/>
    </source>
</evidence>
<comment type="caution">
    <text evidence="2">The sequence shown here is derived from an EMBL/GenBank/DDBJ whole genome shotgun (WGS) entry which is preliminary data.</text>
</comment>
<name>A0A366ED17_9BACI</name>
<accession>A0A366ED17</accession>
<reference evidence="2 3" key="1">
    <citation type="submission" date="2018-06" db="EMBL/GenBank/DDBJ databases">
        <title>Genomic Encyclopedia of Type Strains, Phase IV (KMG-IV): sequencing the most valuable type-strain genomes for metagenomic binning, comparative biology and taxonomic classification.</title>
        <authorList>
            <person name="Goeker M."/>
        </authorList>
    </citation>
    <scope>NUCLEOTIDE SEQUENCE [LARGE SCALE GENOMIC DNA]</scope>
    <source>
        <strain evidence="2 3">DSM 15140</strain>
    </source>
</reference>
<dbReference type="EMBL" id="QNRI01000002">
    <property type="protein sequence ID" value="RBP00262.1"/>
    <property type="molecule type" value="Genomic_DNA"/>
</dbReference>
<sequence length="91" mass="10724">MHADYLLIFSPFFLVFFFLLVLNRLFDSPATVLQAQRSWVPMVFSHLSLLSSSLLVYVQVQLPVRERYTKIDVDFMHWFEVLKVSEVVTNP</sequence>
<keyword evidence="1" id="KW-1133">Transmembrane helix</keyword>
<keyword evidence="3" id="KW-1185">Reference proteome</keyword>
<gene>
    <name evidence="2" type="ORF">DES48_10222</name>
</gene>
<protein>
    <submittedName>
        <fullName evidence="2">Uncharacterized protein</fullName>
    </submittedName>
</protein>
<dbReference type="Proteomes" id="UP000252254">
    <property type="component" value="Unassembled WGS sequence"/>
</dbReference>
<feature type="transmembrane region" description="Helical" evidence="1">
    <location>
        <begin position="38"/>
        <end position="60"/>
    </location>
</feature>
<proteinExistence type="predicted"/>
<dbReference type="STRING" id="200904.GCA_900168775_00300"/>